<evidence type="ECO:0000256" key="4">
    <source>
        <dbReference type="ARBA" id="ARBA00022759"/>
    </source>
</evidence>
<reference evidence="9" key="1">
    <citation type="submission" date="2023-04" db="EMBL/GenBank/DDBJ databases">
        <title>Phytophthora fragariaefolia NBRC 109709.</title>
        <authorList>
            <person name="Ichikawa N."/>
            <person name="Sato H."/>
            <person name="Tonouchi N."/>
        </authorList>
    </citation>
    <scope>NUCLEOTIDE SEQUENCE</scope>
    <source>
        <strain evidence="9">NBRC 109709</strain>
    </source>
</reference>
<dbReference type="InterPro" id="IPR043502">
    <property type="entry name" value="DNA/RNA_pol_sf"/>
</dbReference>
<evidence type="ECO:0000256" key="2">
    <source>
        <dbReference type="ARBA" id="ARBA00022695"/>
    </source>
</evidence>
<dbReference type="PANTHER" id="PTHR37984">
    <property type="entry name" value="PROTEIN CBG26694"/>
    <property type="match status" value="1"/>
</dbReference>
<dbReference type="InterPro" id="IPR043128">
    <property type="entry name" value="Rev_trsase/Diguanyl_cyclase"/>
</dbReference>
<dbReference type="GO" id="GO:0003964">
    <property type="term" value="F:RNA-directed DNA polymerase activity"/>
    <property type="evidence" value="ECO:0007669"/>
    <property type="project" value="UniProtKB-KW"/>
</dbReference>
<dbReference type="Pfam" id="PF17917">
    <property type="entry name" value="RT_RNaseH"/>
    <property type="match status" value="1"/>
</dbReference>
<keyword evidence="6" id="KW-0695">RNA-directed DNA polymerase</keyword>
<dbReference type="PANTHER" id="PTHR37984:SF5">
    <property type="entry name" value="PROTEIN NYNRIN-LIKE"/>
    <property type="match status" value="1"/>
</dbReference>
<evidence type="ECO:0000256" key="5">
    <source>
        <dbReference type="ARBA" id="ARBA00022801"/>
    </source>
</evidence>
<feature type="compositionally biased region" description="Basic residues" evidence="7">
    <location>
        <begin position="84"/>
        <end position="96"/>
    </location>
</feature>
<dbReference type="OrthoDB" id="128814at2759"/>
<evidence type="ECO:0000256" key="3">
    <source>
        <dbReference type="ARBA" id="ARBA00022722"/>
    </source>
</evidence>
<keyword evidence="4" id="KW-0255">Endonuclease</keyword>
<keyword evidence="2" id="KW-0548">Nucleotidyltransferase</keyword>
<accession>A0A9W7CZY3</accession>
<evidence type="ECO:0000256" key="6">
    <source>
        <dbReference type="ARBA" id="ARBA00022918"/>
    </source>
</evidence>
<dbReference type="SUPFAM" id="SSF56672">
    <property type="entry name" value="DNA/RNA polymerases"/>
    <property type="match status" value="1"/>
</dbReference>
<keyword evidence="10" id="KW-1185">Reference proteome</keyword>
<dbReference type="GO" id="GO:0016787">
    <property type="term" value="F:hydrolase activity"/>
    <property type="evidence" value="ECO:0007669"/>
    <property type="project" value="UniProtKB-KW"/>
</dbReference>
<feature type="compositionally biased region" description="Polar residues" evidence="7">
    <location>
        <begin position="13"/>
        <end position="43"/>
    </location>
</feature>
<feature type="region of interest" description="Disordered" evidence="7">
    <location>
        <begin position="931"/>
        <end position="972"/>
    </location>
</feature>
<evidence type="ECO:0000259" key="8">
    <source>
        <dbReference type="Pfam" id="PF17917"/>
    </source>
</evidence>
<evidence type="ECO:0000313" key="10">
    <source>
        <dbReference type="Proteomes" id="UP001165121"/>
    </source>
</evidence>
<feature type="compositionally biased region" description="Polar residues" evidence="7">
    <location>
        <begin position="941"/>
        <end position="961"/>
    </location>
</feature>
<feature type="compositionally biased region" description="Basic residues" evidence="7">
    <location>
        <begin position="962"/>
        <end position="972"/>
    </location>
</feature>
<dbReference type="Proteomes" id="UP001165121">
    <property type="component" value="Unassembled WGS sequence"/>
</dbReference>
<keyword evidence="5" id="KW-0378">Hydrolase</keyword>
<organism evidence="9 10">
    <name type="scientific">Phytophthora fragariaefolia</name>
    <dbReference type="NCBI Taxonomy" id="1490495"/>
    <lineage>
        <taxon>Eukaryota</taxon>
        <taxon>Sar</taxon>
        <taxon>Stramenopiles</taxon>
        <taxon>Oomycota</taxon>
        <taxon>Peronosporomycetes</taxon>
        <taxon>Peronosporales</taxon>
        <taxon>Peronosporaceae</taxon>
        <taxon>Phytophthora</taxon>
    </lineage>
</organism>
<dbReference type="Gene3D" id="3.30.70.270">
    <property type="match status" value="1"/>
</dbReference>
<name>A0A9W7CZY3_9STRA</name>
<feature type="region of interest" description="Disordered" evidence="7">
    <location>
        <begin position="994"/>
        <end position="1017"/>
    </location>
</feature>
<protein>
    <submittedName>
        <fullName evidence="9">Unnamed protein product</fullName>
    </submittedName>
</protein>
<dbReference type="InterPro" id="IPR050951">
    <property type="entry name" value="Retrovirus_Pol_polyprotein"/>
</dbReference>
<keyword evidence="3" id="KW-0540">Nuclease</keyword>
<gene>
    <name evidence="9" type="ORF">Pfra01_002066100</name>
</gene>
<dbReference type="EMBL" id="BSXT01002846">
    <property type="protein sequence ID" value="GMF51241.1"/>
    <property type="molecule type" value="Genomic_DNA"/>
</dbReference>
<comment type="caution">
    <text evidence="9">The sequence shown here is derived from an EMBL/GenBank/DDBJ whole genome shotgun (WGS) entry which is preliminary data.</text>
</comment>
<feature type="compositionally biased region" description="Basic and acidic residues" evidence="7">
    <location>
        <begin position="70"/>
        <end position="83"/>
    </location>
</feature>
<feature type="compositionally biased region" description="Low complexity" evidence="7">
    <location>
        <begin position="44"/>
        <end position="57"/>
    </location>
</feature>
<evidence type="ECO:0000256" key="7">
    <source>
        <dbReference type="SAM" id="MobiDB-lite"/>
    </source>
</evidence>
<evidence type="ECO:0000256" key="1">
    <source>
        <dbReference type="ARBA" id="ARBA00022679"/>
    </source>
</evidence>
<dbReference type="AlphaFoldDB" id="A0A9W7CZY3"/>
<keyword evidence="1" id="KW-0808">Transferase</keyword>
<dbReference type="InterPro" id="IPR041373">
    <property type="entry name" value="RT_RNaseH"/>
</dbReference>
<feature type="region of interest" description="Disordered" evidence="7">
    <location>
        <begin position="368"/>
        <end position="388"/>
    </location>
</feature>
<feature type="domain" description="Reverse transcriptase RNase H-like" evidence="8">
    <location>
        <begin position="598"/>
        <end position="700"/>
    </location>
</feature>
<feature type="region of interest" description="Disordered" evidence="7">
    <location>
        <begin position="1"/>
        <end position="141"/>
    </location>
</feature>
<evidence type="ECO:0000313" key="9">
    <source>
        <dbReference type="EMBL" id="GMF51241.1"/>
    </source>
</evidence>
<sequence length="1017" mass="113687">MQKFQAELIRNLEASSAETQPGRATTAPNSATPVKTEVNNPERATSAAATAIKSTKTQGVRTDAACPKQGSKDKAALKLDPKKSGRKPKPSRRKRPNRDLSPDSSDPSSDSDEDDSDSSSLSDSSGEKALRESQLVGEIHEKAPLGDRMSWCERFLNMPEQGGWTEKVKLSELRIKMSSAVRNWRGQLPKHAQADWNKLSREFRHKYLKTRTLESERCFTMKQKSGETPLEFLYRMNEAAVKAGIKYKSPATKRAQHIKRFMKNLRDKQLKAILVNQRFHDVDDIEYVLQQYEDLTQDGDDDMPPPKPRDFRVDHVHPGRFKPKRPGRAYVVQSDAESDAEQDGHVRFDDEVEDIETEISEVTELPLSGLEGPSLEAAPKTSSSRRTVTDEDIRNAVFCVMEHSGWRPAKPGDRPGWQSPRRQNPDRNEFCSECRFVRLPPEEEKLVDPDVLEFLGLDLVHRRYRSWGSNLGPTVRTLVLFRLRYWNITVSLSKSEFGKLTIPYLSHEISAKGLRATPKIAKGIQNLPFPKTLKGVQSFLGSLNYYHKLIADFPVVAAVLYELTDEQERAGRDLSRAKEAFEILKRKIVSTLLLRHPDRTKSYVIIPHVNKWAACAVLGQEYDGVIQPVRFTGRVLNDSEVRCHIAEKEVVAIMRVLDVFRTIVESCHIVVYTRYSVLSWLMKSKSADGRCVRWGLTLSHWDLEVRKVQSDEDGLAAILGAGITPRVHLGEVAEALIPAKGRVKTPPVISVEMLGDSYTSYVRSFDGAAQASTRQGSRGCVVWKLPGWHALSAHGFILEDVTENGAEYHGLPKGVELMSERNVQDLVQRHLAGLSLFQVVGHDRLPHGAVHPALRWISRLGELAQDQAVSRTPLGPPFLFAVIKEEVARAGADEELALHHWCSPSEMGRAASVFGEVVGDGSLEGADVVSGAETAGRSTGRVATSPPQKTKSHKNPQTTPHRQTHPHISHFNHRTTHPYTALHAPDTIIRCISNPSQHTTSLPPPALKPLRPKRVVS</sequence>
<dbReference type="GO" id="GO:0004519">
    <property type="term" value="F:endonuclease activity"/>
    <property type="evidence" value="ECO:0007669"/>
    <property type="project" value="UniProtKB-KW"/>
</dbReference>
<proteinExistence type="predicted"/>